<sequence>PAPSTRTATTNVPSARLAASSSVSGLNADIFELPRGLLQNHKMWSCTGKMERITDNPWAFSYNDGWTYVGRIRPGQKLVLNTKESTGSPKGSNCQPLDESELTEL</sequence>
<dbReference type="Proteomes" id="UP000649617">
    <property type="component" value="Unassembled WGS sequence"/>
</dbReference>
<dbReference type="AlphaFoldDB" id="A0A812IUN6"/>
<organism evidence="2 3">
    <name type="scientific">Symbiodinium pilosum</name>
    <name type="common">Dinoflagellate</name>
    <dbReference type="NCBI Taxonomy" id="2952"/>
    <lineage>
        <taxon>Eukaryota</taxon>
        <taxon>Sar</taxon>
        <taxon>Alveolata</taxon>
        <taxon>Dinophyceae</taxon>
        <taxon>Suessiales</taxon>
        <taxon>Symbiodiniaceae</taxon>
        <taxon>Symbiodinium</taxon>
    </lineage>
</organism>
<evidence type="ECO:0000313" key="2">
    <source>
        <dbReference type="EMBL" id="CAE7179363.1"/>
    </source>
</evidence>
<feature type="compositionally biased region" description="Polar residues" evidence="1">
    <location>
        <begin position="82"/>
        <end position="95"/>
    </location>
</feature>
<dbReference type="OrthoDB" id="439786at2759"/>
<evidence type="ECO:0000256" key="1">
    <source>
        <dbReference type="SAM" id="MobiDB-lite"/>
    </source>
</evidence>
<dbReference type="EMBL" id="CAJNIZ010000958">
    <property type="protein sequence ID" value="CAE7179363.1"/>
    <property type="molecule type" value="Genomic_DNA"/>
</dbReference>
<accession>A0A812IUN6</accession>
<protein>
    <submittedName>
        <fullName evidence="2">Uncharacterized protein</fullName>
    </submittedName>
</protein>
<evidence type="ECO:0000313" key="3">
    <source>
        <dbReference type="Proteomes" id="UP000649617"/>
    </source>
</evidence>
<keyword evidence="3" id="KW-1185">Reference proteome</keyword>
<gene>
    <name evidence="2" type="ORF">SPIL2461_LOCUS1007</name>
</gene>
<feature type="non-terminal residue" evidence="2">
    <location>
        <position position="1"/>
    </location>
</feature>
<feature type="non-terminal residue" evidence="2">
    <location>
        <position position="105"/>
    </location>
</feature>
<feature type="region of interest" description="Disordered" evidence="1">
    <location>
        <begin position="82"/>
        <end position="105"/>
    </location>
</feature>
<name>A0A812IUN6_SYMPI</name>
<comment type="caution">
    <text evidence="2">The sequence shown here is derived from an EMBL/GenBank/DDBJ whole genome shotgun (WGS) entry which is preliminary data.</text>
</comment>
<proteinExistence type="predicted"/>
<reference evidence="2" key="1">
    <citation type="submission" date="2021-02" db="EMBL/GenBank/DDBJ databases">
        <authorList>
            <person name="Dougan E. K."/>
            <person name="Rhodes N."/>
            <person name="Thang M."/>
            <person name="Chan C."/>
        </authorList>
    </citation>
    <scope>NUCLEOTIDE SEQUENCE</scope>
</reference>